<dbReference type="AlphaFoldDB" id="A0A9N8V121"/>
<keyword evidence="2" id="KW-1185">Reference proteome</keyword>
<gene>
    <name evidence="1" type="ORF">FMOSSE_LOCUS534</name>
</gene>
<dbReference type="Proteomes" id="UP000789375">
    <property type="component" value="Unassembled WGS sequence"/>
</dbReference>
<accession>A0A9N8V121</accession>
<evidence type="ECO:0000313" key="1">
    <source>
        <dbReference type="EMBL" id="CAG8437680.1"/>
    </source>
</evidence>
<sequence>MAEASLITTGLHQQGLNFASAENLLMLYLANSESYFQNYNPLNPDCVSYKFISPKADDKIKVTDEIEVVWKRDSSKIIEVQGLDLYDENGNFIDSLTSHKSIFGADDKASIKVKLTIPLDTSQTGKFLFKTVASTGEGPTCPEFMYYADD</sequence>
<reference evidence="1" key="1">
    <citation type="submission" date="2021-06" db="EMBL/GenBank/DDBJ databases">
        <authorList>
            <person name="Kallberg Y."/>
            <person name="Tangrot J."/>
            <person name="Rosling A."/>
        </authorList>
    </citation>
    <scope>NUCLEOTIDE SEQUENCE</scope>
    <source>
        <strain evidence="1">87-6 pot B 2015</strain>
    </source>
</reference>
<organism evidence="1 2">
    <name type="scientific">Funneliformis mosseae</name>
    <name type="common">Endomycorrhizal fungus</name>
    <name type="synonym">Glomus mosseae</name>
    <dbReference type="NCBI Taxonomy" id="27381"/>
    <lineage>
        <taxon>Eukaryota</taxon>
        <taxon>Fungi</taxon>
        <taxon>Fungi incertae sedis</taxon>
        <taxon>Mucoromycota</taxon>
        <taxon>Glomeromycotina</taxon>
        <taxon>Glomeromycetes</taxon>
        <taxon>Glomerales</taxon>
        <taxon>Glomeraceae</taxon>
        <taxon>Funneliformis</taxon>
    </lineage>
</organism>
<proteinExistence type="predicted"/>
<evidence type="ECO:0000313" key="2">
    <source>
        <dbReference type="Proteomes" id="UP000789375"/>
    </source>
</evidence>
<comment type="caution">
    <text evidence="1">The sequence shown here is derived from an EMBL/GenBank/DDBJ whole genome shotgun (WGS) entry which is preliminary data.</text>
</comment>
<name>A0A9N8V121_FUNMO</name>
<dbReference type="EMBL" id="CAJVPP010000050">
    <property type="protein sequence ID" value="CAG8437680.1"/>
    <property type="molecule type" value="Genomic_DNA"/>
</dbReference>
<protein>
    <submittedName>
        <fullName evidence="1">8982_t:CDS:1</fullName>
    </submittedName>
</protein>